<dbReference type="GO" id="GO:0009966">
    <property type="term" value="P:regulation of signal transduction"/>
    <property type="evidence" value="ECO:0007669"/>
    <property type="project" value="TreeGrafter"/>
</dbReference>
<keyword evidence="6" id="KW-1185">Reference proteome</keyword>
<feature type="domain" description="PH" evidence="4">
    <location>
        <begin position="142"/>
        <end position="246"/>
    </location>
</feature>
<comment type="subcellular location">
    <subcellularLocation>
        <location evidence="3">Endomembrane system</location>
        <topology evidence="3">Peripheral membrane protein</topology>
        <orientation evidence="3">Cytoplasmic side</orientation>
    </subcellularLocation>
</comment>
<accession>A0A3M7RNA9</accession>
<gene>
    <name evidence="5" type="ORF">BpHYR1_036846</name>
</gene>
<dbReference type="EMBL" id="REGN01002991">
    <property type="protein sequence ID" value="RNA25031.1"/>
    <property type="molecule type" value="Genomic_DNA"/>
</dbReference>
<comment type="similarity">
    <text evidence="1">Belongs to the MELT/VEPH family.</text>
</comment>
<dbReference type="InterPro" id="IPR001849">
    <property type="entry name" value="PH_domain"/>
</dbReference>
<keyword evidence="2" id="KW-0472">Membrane</keyword>
<comment type="caution">
    <text evidence="5">The sequence shown here is derived from an EMBL/GenBank/DDBJ whole genome shotgun (WGS) entry which is preliminary data.</text>
</comment>
<dbReference type="GO" id="GO:0005886">
    <property type="term" value="C:plasma membrane"/>
    <property type="evidence" value="ECO:0007669"/>
    <property type="project" value="TreeGrafter"/>
</dbReference>
<dbReference type="GO" id="GO:0010314">
    <property type="term" value="F:phosphatidylinositol-5-phosphate binding"/>
    <property type="evidence" value="ECO:0007669"/>
    <property type="project" value="TreeGrafter"/>
</dbReference>
<organism evidence="5 6">
    <name type="scientific">Brachionus plicatilis</name>
    <name type="common">Marine rotifer</name>
    <name type="synonym">Brachionus muelleri</name>
    <dbReference type="NCBI Taxonomy" id="10195"/>
    <lineage>
        <taxon>Eukaryota</taxon>
        <taxon>Metazoa</taxon>
        <taxon>Spiralia</taxon>
        <taxon>Gnathifera</taxon>
        <taxon>Rotifera</taxon>
        <taxon>Eurotatoria</taxon>
        <taxon>Monogononta</taxon>
        <taxon>Pseudotrocha</taxon>
        <taxon>Ploima</taxon>
        <taxon>Brachionidae</taxon>
        <taxon>Brachionus</taxon>
    </lineage>
</organism>
<name>A0A3M7RNA9_BRAPC</name>
<dbReference type="GO" id="GO:0012505">
    <property type="term" value="C:endomembrane system"/>
    <property type="evidence" value="ECO:0007669"/>
    <property type="project" value="UniProtKB-SubCell"/>
</dbReference>
<dbReference type="SUPFAM" id="SSF50729">
    <property type="entry name" value="PH domain-like"/>
    <property type="match status" value="1"/>
</dbReference>
<reference evidence="5 6" key="1">
    <citation type="journal article" date="2018" name="Sci. Rep.">
        <title>Genomic signatures of local adaptation to the degree of environmental predictability in rotifers.</title>
        <authorList>
            <person name="Franch-Gras L."/>
            <person name="Hahn C."/>
            <person name="Garcia-Roger E.M."/>
            <person name="Carmona M.J."/>
            <person name="Serra M."/>
            <person name="Gomez A."/>
        </authorList>
    </citation>
    <scope>NUCLEOTIDE SEQUENCE [LARGE SCALE GENOMIC DNA]</scope>
    <source>
        <strain evidence="5">HYR1</strain>
    </source>
</reference>
<dbReference type="PANTHER" id="PTHR21630">
    <property type="entry name" value="VEPH-A/MELTED"/>
    <property type="match status" value="1"/>
</dbReference>
<dbReference type="SMART" id="SM00233">
    <property type="entry name" value="PH"/>
    <property type="match status" value="1"/>
</dbReference>
<evidence type="ECO:0000313" key="5">
    <source>
        <dbReference type="EMBL" id="RNA25031.1"/>
    </source>
</evidence>
<dbReference type="Proteomes" id="UP000276133">
    <property type="component" value="Unassembled WGS sequence"/>
</dbReference>
<dbReference type="AlphaFoldDB" id="A0A3M7RNA9"/>
<proteinExistence type="inferred from homology"/>
<dbReference type="Pfam" id="PF00169">
    <property type="entry name" value="PH"/>
    <property type="match status" value="1"/>
</dbReference>
<dbReference type="InterPro" id="IPR039888">
    <property type="entry name" value="Melted-like"/>
</dbReference>
<dbReference type="Gene3D" id="2.30.29.30">
    <property type="entry name" value="Pleckstrin-homology domain (PH domain)/Phosphotyrosine-binding domain (PTB)"/>
    <property type="match status" value="1"/>
</dbReference>
<evidence type="ECO:0000259" key="4">
    <source>
        <dbReference type="PROSITE" id="PS50003"/>
    </source>
</evidence>
<sequence length="264" mass="31057">FLLKKFKTKRSEALIKFSCSIKSQDNCLFSYNFCEIPTNYASIWIHLKILSIQAGLSEPLNQENDQYTKLRLIYEKLNDKMPFNLLVTSSFPSEKQLNDLRNELVESRMLDLFECSENSHQKWSCFVCANPQRSSDLFDENHHLIQGQLKEKHGKWKFLRRWHKRLFTLTGGSIVYFKKDMRQESLNVKYIKEIQAVRSSCASRSKTKREVPKAFEIFTNTNSFILKAENSNDAEKWIQYLKISKALENQRSKSTTLKSNFLPN</sequence>
<dbReference type="PROSITE" id="PS50003">
    <property type="entry name" value="PH_DOMAIN"/>
    <property type="match status" value="1"/>
</dbReference>
<evidence type="ECO:0000256" key="3">
    <source>
        <dbReference type="ARBA" id="ARBA00029433"/>
    </source>
</evidence>
<dbReference type="PANTHER" id="PTHR21630:SF10">
    <property type="entry name" value="VENTRICULAR ZONE-EXPRESSED PH DOMAIN-CONTAINING PROTEIN HOMOLOG 1"/>
    <property type="match status" value="1"/>
</dbReference>
<dbReference type="InterPro" id="IPR011993">
    <property type="entry name" value="PH-like_dom_sf"/>
</dbReference>
<evidence type="ECO:0000256" key="2">
    <source>
        <dbReference type="ARBA" id="ARBA00023136"/>
    </source>
</evidence>
<evidence type="ECO:0000256" key="1">
    <source>
        <dbReference type="ARBA" id="ARBA00010187"/>
    </source>
</evidence>
<protein>
    <submittedName>
        <fullName evidence="5">Ventricular zone-expressed PH domain-containing-like protein</fullName>
    </submittedName>
</protein>
<feature type="non-terminal residue" evidence="5">
    <location>
        <position position="1"/>
    </location>
</feature>
<evidence type="ECO:0000313" key="6">
    <source>
        <dbReference type="Proteomes" id="UP000276133"/>
    </source>
</evidence>
<dbReference type="OrthoDB" id="5869902at2759"/>